<dbReference type="Proteomes" id="UP000008068">
    <property type="component" value="Unassembled WGS sequence"/>
</dbReference>
<accession>G0N2B5</accession>
<dbReference type="Pfam" id="PF21365">
    <property type="entry name" value="Glyco_hydro_31_3rd"/>
    <property type="match status" value="1"/>
</dbReference>
<keyword evidence="8" id="KW-1185">Reference proteome</keyword>
<dbReference type="eggNOG" id="KOG1066">
    <property type="taxonomic scope" value="Eukaryota"/>
</dbReference>
<keyword evidence="1" id="KW-0732">Signal</keyword>
<evidence type="ECO:0000313" key="7">
    <source>
        <dbReference type="EMBL" id="EGT50831.1"/>
    </source>
</evidence>
<proteinExistence type="predicted"/>
<evidence type="ECO:0000259" key="6">
    <source>
        <dbReference type="Pfam" id="PF21365"/>
    </source>
</evidence>
<dbReference type="InterPro" id="IPR013780">
    <property type="entry name" value="Glyco_hydro_b"/>
</dbReference>
<evidence type="ECO:0000313" key="8">
    <source>
        <dbReference type="Proteomes" id="UP000008068"/>
    </source>
</evidence>
<dbReference type="OrthoDB" id="3237269at2759"/>
<evidence type="ECO:0000256" key="1">
    <source>
        <dbReference type="ARBA" id="ARBA00022729"/>
    </source>
</evidence>
<evidence type="ECO:0000256" key="3">
    <source>
        <dbReference type="ARBA" id="ARBA00023180"/>
    </source>
</evidence>
<name>G0N2B5_CAEBE</name>
<organism evidence="8">
    <name type="scientific">Caenorhabditis brenneri</name>
    <name type="common">Nematode worm</name>
    <dbReference type="NCBI Taxonomy" id="135651"/>
    <lineage>
        <taxon>Eukaryota</taxon>
        <taxon>Metazoa</taxon>
        <taxon>Ecdysozoa</taxon>
        <taxon>Nematoda</taxon>
        <taxon>Chromadorea</taxon>
        <taxon>Rhabditida</taxon>
        <taxon>Rhabditina</taxon>
        <taxon>Rhabditomorpha</taxon>
        <taxon>Rhabditoidea</taxon>
        <taxon>Rhabditidae</taxon>
        <taxon>Peloderinae</taxon>
        <taxon>Caenorhabditis</taxon>
    </lineage>
</organism>
<keyword evidence="3" id="KW-0325">Glycoprotein</keyword>
<evidence type="ECO:0000256" key="4">
    <source>
        <dbReference type="ARBA" id="ARBA00023295"/>
    </source>
</evidence>
<dbReference type="PANTHER" id="PTHR22762">
    <property type="entry name" value="ALPHA-GLUCOSIDASE"/>
    <property type="match status" value="1"/>
</dbReference>
<evidence type="ECO:0000256" key="2">
    <source>
        <dbReference type="ARBA" id="ARBA00022801"/>
    </source>
</evidence>
<dbReference type="InterPro" id="IPR048395">
    <property type="entry name" value="Glyco_hydro_31_C"/>
</dbReference>
<dbReference type="SUPFAM" id="SSF51011">
    <property type="entry name" value="Glycosyl hydrolase domain"/>
    <property type="match status" value="1"/>
</dbReference>
<dbReference type="InParanoid" id="G0N2B5"/>
<dbReference type="Gene3D" id="2.60.40.1760">
    <property type="entry name" value="glycosyl hydrolase (family 31)"/>
    <property type="match status" value="1"/>
</dbReference>
<gene>
    <name evidence="7" type="ORF">CAEBREN_05947</name>
</gene>
<feature type="domain" description="Glycosyl hydrolase family 31 C-terminal" evidence="6">
    <location>
        <begin position="114"/>
        <end position="172"/>
    </location>
</feature>
<dbReference type="GO" id="GO:0006491">
    <property type="term" value="P:N-glycan processing"/>
    <property type="evidence" value="ECO:0007669"/>
    <property type="project" value="TreeGrafter"/>
</dbReference>
<evidence type="ECO:0000259" key="5">
    <source>
        <dbReference type="Pfam" id="PF13802"/>
    </source>
</evidence>
<feature type="domain" description="Glycoside hydrolase family 31 N-terminal" evidence="5">
    <location>
        <begin position="1"/>
        <end position="32"/>
    </location>
</feature>
<dbReference type="STRING" id="135651.G0N2B5"/>
<dbReference type="AlphaFoldDB" id="G0N2B5"/>
<dbReference type="Pfam" id="PF13802">
    <property type="entry name" value="Gal_mutarotas_2"/>
    <property type="match status" value="1"/>
</dbReference>
<dbReference type="Gene3D" id="2.60.40.1180">
    <property type="entry name" value="Golgi alpha-mannosidase II"/>
    <property type="match status" value="1"/>
</dbReference>
<dbReference type="GO" id="GO:0090599">
    <property type="term" value="F:alpha-glucosidase activity"/>
    <property type="evidence" value="ECO:0007669"/>
    <property type="project" value="TreeGrafter"/>
</dbReference>
<dbReference type="InterPro" id="IPR025887">
    <property type="entry name" value="Glyco_hydro_31_N_dom"/>
</dbReference>
<keyword evidence="4" id="KW-0326">Glycosidase</keyword>
<reference evidence="8" key="1">
    <citation type="submission" date="2011-07" db="EMBL/GenBank/DDBJ databases">
        <authorList>
            <consortium name="Caenorhabditis brenneri Sequencing and Analysis Consortium"/>
            <person name="Wilson R.K."/>
        </authorList>
    </citation>
    <scope>NUCLEOTIDE SEQUENCE [LARGE SCALE GENOMIC DNA]</scope>
    <source>
        <strain evidence="8">PB2801</strain>
    </source>
</reference>
<dbReference type="HOGENOM" id="CLU_1548979_0_0_1"/>
<dbReference type="PANTHER" id="PTHR22762:SF54">
    <property type="entry name" value="BCDNA.GH04962"/>
    <property type="match status" value="1"/>
</dbReference>
<protein>
    <submittedName>
        <fullName evidence="7">Uncharacterized protein</fullName>
    </submittedName>
</protein>
<keyword evidence="2" id="KW-0378">Hydrolase</keyword>
<dbReference type="EMBL" id="GL379830">
    <property type="protein sequence ID" value="EGT50831.1"/>
    <property type="molecule type" value="Genomic_DNA"/>
</dbReference>
<dbReference type="CDD" id="cd14752">
    <property type="entry name" value="GH31_N"/>
    <property type="match status" value="1"/>
</dbReference>
<sequence>MALYVSIPYILAHRANRPVGALWFNAAETWVDAQSSVTSRGLLGKMLDKVTGSNDNVPHFDAHFMSVSGLVDSFFFVGRTVKEQAQGIIREALRTRYALLPYWYTLSQQHTENGVPPMRHLFYEFENDDSLLEEQKQWMVGNGILARPAVEKDTFNVQVKLPRGEHHKERWYE</sequence>